<evidence type="ECO:0000313" key="2">
    <source>
        <dbReference type="EMBL" id="KAK1128281.1"/>
    </source>
</evidence>
<dbReference type="Proteomes" id="UP001177670">
    <property type="component" value="Unassembled WGS sequence"/>
</dbReference>
<gene>
    <name evidence="2" type="ORF">K0M31_002751</name>
</gene>
<feature type="compositionally biased region" description="Basic residues" evidence="1">
    <location>
        <begin position="75"/>
        <end position="90"/>
    </location>
</feature>
<evidence type="ECO:0000256" key="1">
    <source>
        <dbReference type="SAM" id="MobiDB-lite"/>
    </source>
</evidence>
<name>A0AA40KPT7_9HYME</name>
<organism evidence="2 3">
    <name type="scientific">Melipona bicolor</name>
    <dbReference type="NCBI Taxonomy" id="60889"/>
    <lineage>
        <taxon>Eukaryota</taxon>
        <taxon>Metazoa</taxon>
        <taxon>Ecdysozoa</taxon>
        <taxon>Arthropoda</taxon>
        <taxon>Hexapoda</taxon>
        <taxon>Insecta</taxon>
        <taxon>Pterygota</taxon>
        <taxon>Neoptera</taxon>
        <taxon>Endopterygota</taxon>
        <taxon>Hymenoptera</taxon>
        <taxon>Apocrita</taxon>
        <taxon>Aculeata</taxon>
        <taxon>Apoidea</taxon>
        <taxon>Anthophila</taxon>
        <taxon>Apidae</taxon>
        <taxon>Melipona</taxon>
    </lineage>
</organism>
<evidence type="ECO:0000313" key="3">
    <source>
        <dbReference type="Proteomes" id="UP001177670"/>
    </source>
</evidence>
<feature type="compositionally biased region" description="Polar residues" evidence="1">
    <location>
        <begin position="55"/>
        <end position="71"/>
    </location>
</feature>
<keyword evidence="3" id="KW-1185">Reference proteome</keyword>
<sequence>MLNKFISKILFTYLQINRKFPDHYFSDREPEGIGKFARLPREIEETDLLRRPDYQINSPVSPRNSPANYSASGFRKQKSNSSIKHRKRACGAKPSAKLFERSNPIRRPVGEFYARRSSCQLVGTPNFLAWE</sequence>
<protein>
    <submittedName>
        <fullName evidence="2">Uncharacterized protein</fullName>
    </submittedName>
</protein>
<dbReference type="AlphaFoldDB" id="A0AA40KPT7"/>
<dbReference type="EMBL" id="JAHYIQ010000010">
    <property type="protein sequence ID" value="KAK1128281.1"/>
    <property type="molecule type" value="Genomic_DNA"/>
</dbReference>
<reference evidence="2" key="1">
    <citation type="submission" date="2021-10" db="EMBL/GenBank/DDBJ databases">
        <title>Melipona bicolor Genome sequencing and assembly.</title>
        <authorList>
            <person name="Araujo N.S."/>
            <person name="Arias M.C."/>
        </authorList>
    </citation>
    <scope>NUCLEOTIDE SEQUENCE</scope>
    <source>
        <strain evidence="2">USP_2M_L1-L4_2017</strain>
        <tissue evidence="2">Whole body</tissue>
    </source>
</reference>
<accession>A0AA40KPT7</accession>
<comment type="caution">
    <text evidence="2">The sequence shown here is derived from an EMBL/GenBank/DDBJ whole genome shotgun (WGS) entry which is preliminary data.</text>
</comment>
<feature type="region of interest" description="Disordered" evidence="1">
    <location>
        <begin position="54"/>
        <end position="93"/>
    </location>
</feature>
<proteinExistence type="predicted"/>